<keyword evidence="3" id="KW-0704">Schiff base</keyword>
<dbReference type="Gene3D" id="3.20.20.70">
    <property type="entry name" value="Aldolase class I"/>
    <property type="match status" value="1"/>
</dbReference>
<dbReference type="GO" id="GO:0008840">
    <property type="term" value="F:4-hydroxy-tetrahydrodipicolinate synthase activity"/>
    <property type="evidence" value="ECO:0007669"/>
    <property type="project" value="TreeGrafter"/>
</dbReference>
<dbReference type="InterPro" id="IPR002220">
    <property type="entry name" value="DapA-like"/>
</dbReference>
<dbReference type="CDD" id="cd00408">
    <property type="entry name" value="DHDPS-like"/>
    <property type="match status" value="1"/>
</dbReference>
<evidence type="ECO:0000313" key="7">
    <source>
        <dbReference type="EMBL" id="PWW02851.1"/>
    </source>
</evidence>
<reference evidence="7 8" key="1">
    <citation type="submission" date="2018-05" db="EMBL/GenBank/DDBJ databases">
        <title>Genomic Encyclopedia of Type Strains, Phase III (KMG-III): the genomes of soil and plant-associated and newly described type strains.</title>
        <authorList>
            <person name="Whitman W."/>
        </authorList>
    </citation>
    <scope>NUCLEOTIDE SEQUENCE [LARGE SCALE GENOMIC DNA]</scope>
    <source>
        <strain evidence="7 8">CECT 5696</strain>
    </source>
</reference>
<dbReference type="PIRSF" id="PIRSF001365">
    <property type="entry name" value="DHDPS"/>
    <property type="match status" value="1"/>
</dbReference>
<feature type="active site" description="Proton donor/acceptor" evidence="5">
    <location>
        <position position="133"/>
    </location>
</feature>
<dbReference type="SMART" id="SM01130">
    <property type="entry name" value="DHDPS"/>
    <property type="match status" value="1"/>
</dbReference>
<dbReference type="SUPFAM" id="SSF51569">
    <property type="entry name" value="Aldolase"/>
    <property type="match status" value="1"/>
</dbReference>
<evidence type="ECO:0000256" key="1">
    <source>
        <dbReference type="ARBA" id="ARBA00007592"/>
    </source>
</evidence>
<feature type="binding site" evidence="6">
    <location>
        <position position="45"/>
    </location>
    <ligand>
        <name>pyruvate</name>
        <dbReference type="ChEBI" id="CHEBI:15361"/>
    </ligand>
</feature>
<feature type="active site" description="Schiff-base intermediate with substrate" evidence="5">
    <location>
        <position position="160"/>
    </location>
</feature>
<organism evidence="7 8">
    <name type="scientific">Paenibacillus cellulosilyticus</name>
    <dbReference type="NCBI Taxonomy" id="375489"/>
    <lineage>
        <taxon>Bacteria</taxon>
        <taxon>Bacillati</taxon>
        <taxon>Bacillota</taxon>
        <taxon>Bacilli</taxon>
        <taxon>Bacillales</taxon>
        <taxon>Paenibacillaceae</taxon>
        <taxon>Paenibacillus</taxon>
    </lineage>
</organism>
<keyword evidence="8" id="KW-1185">Reference proteome</keyword>
<evidence type="ECO:0000256" key="5">
    <source>
        <dbReference type="PIRSR" id="PIRSR001365-1"/>
    </source>
</evidence>
<dbReference type="RefSeq" id="WP_174812676.1">
    <property type="nucleotide sequence ID" value="NZ_CP054612.1"/>
</dbReference>
<evidence type="ECO:0000256" key="4">
    <source>
        <dbReference type="PIRNR" id="PIRNR001365"/>
    </source>
</evidence>
<proteinExistence type="inferred from homology"/>
<evidence type="ECO:0000256" key="2">
    <source>
        <dbReference type="ARBA" id="ARBA00023239"/>
    </source>
</evidence>
<dbReference type="GO" id="GO:0005829">
    <property type="term" value="C:cytosol"/>
    <property type="evidence" value="ECO:0007669"/>
    <property type="project" value="TreeGrafter"/>
</dbReference>
<name>A0A2V2Z2H6_9BACL</name>
<accession>A0A2V2Z2H6</accession>
<dbReference type="EMBL" id="QGTQ01000008">
    <property type="protein sequence ID" value="PWW02851.1"/>
    <property type="molecule type" value="Genomic_DNA"/>
</dbReference>
<comment type="caution">
    <text evidence="7">The sequence shown here is derived from an EMBL/GenBank/DDBJ whole genome shotgun (WGS) entry which is preliminary data.</text>
</comment>
<evidence type="ECO:0000256" key="6">
    <source>
        <dbReference type="PIRSR" id="PIRSR001365-2"/>
    </source>
</evidence>
<dbReference type="InterPro" id="IPR013785">
    <property type="entry name" value="Aldolase_TIM"/>
</dbReference>
<dbReference type="Proteomes" id="UP000246635">
    <property type="component" value="Unassembled WGS sequence"/>
</dbReference>
<evidence type="ECO:0000313" key="8">
    <source>
        <dbReference type="Proteomes" id="UP000246635"/>
    </source>
</evidence>
<dbReference type="PROSITE" id="PS00665">
    <property type="entry name" value="DHDPS_1"/>
    <property type="match status" value="1"/>
</dbReference>
<dbReference type="PANTHER" id="PTHR12128">
    <property type="entry name" value="DIHYDRODIPICOLINATE SYNTHASE"/>
    <property type="match status" value="1"/>
</dbReference>
<gene>
    <name evidence="7" type="ORF">DFQ01_108128</name>
</gene>
<protein>
    <submittedName>
        <fullName evidence="7">4-hydroxy-tetrahydrodipicolinate synthase</fullName>
    </submittedName>
</protein>
<evidence type="ECO:0000256" key="3">
    <source>
        <dbReference type="ARBA" id="ARBA00023270"/>
    </source>
</evidence>
<comment type="similarity">
    <text evidence="1 4">Belongs to the DapA family.</text>
</comment>
<sequence length="302" mass="32747">MIKGNQVIIPTPFNEQGEIDERSLINLLDHVMNLGTEGVITLGTTGEFYALTNAEKKRIIDIASERLKGRASLTVGASHSGTDIAAELAAYASEKGADAVLVTPPYYGQVTTEGMIQHFATIGLIGNIDLMIYDGGGGVEVPVGVIDQVRQLTTRMRYLKLTTPKPSKVREIHEAFGGEVGVLAGEDLLIMPELIEGAIGLTTAAGNLRADVLTNIFQLVQEKRYQEAQVLHDRHIAPQAIVTGSIRNEFIQCFKFALKEMGVIACDKVRLPLTPLSEARKQNLKQMLINQQLISAAEGSLV</sequence>
<dbReference type="Pfam" id="PF00701">
    <property type="entry name" value="DHDPS"/>
    <property type="match status" value="1"/>
</dbReference>
<dbReference type="PRINTS" id="PR00146">
    <property type="entry name" value="DHPICSNTHASE"/>
</dbReference>
<dbReference type="AlphaFoldDB" id="A0A2V2Z2H6"/>
<dbReference type="InterPro" id="IPR020624">
    <property type="entry name" value="Schiff_base-form_aldolases_CS"/>
</dbReference>
<dbReference type="PANTHER" id="PTHR12128:SF66">
    <property type="entry name" value="4-HYDROXY-2-OXOGLUTARATE ALDOLASE, MITOCHONDRIAL"/>
    <property type="match status" value="1"/>
</dbReference>
<keyword evidence="2 4" id="KW-0456">Lyase</keyword>